<sequence length="219" mass="22525">MVGAKSTQSGSLWEDTAITKSWDRVVSDYKTFHDVQARGGTVDDLPASLKNTRTGPETSPDAKPETNHRSAHEEAGGGVMAVDDKGATAAVIGGDGSGSNTMANTTAASAAASHVAAQAYAPATGTNGQAFSAATSNTAPLPVPGLLSPQTVLGGADEGLKKLLMSWYYAGYYTGLYEGQQQAAATPSQQQHPGHEQAQATEATNGVDMDIEDGQEIQQ</sequence>
<name>A0ABP0APT7_9PEZI</name>
<evidence type="ECO:0000256" key="1">
    <source>
        <dbReference type="ARBA" id="ARBA00004123"/>
    </source>
</evidence>
<evidence type="ECO:0008006" key="9">
    <source>
        <dbReference type="Google" id="ProtNLM"/>
    </source>
</evidence>
<dbReference type="EMBL" id="CAWUHB010000002">
    <property type="protein sequence ID" value="CAK7209255.1"/>
    <property type="molecule type" value="Genomic_DNA"/>
</dbReference>
<keyword evidence="3" id="KW-0507">mRNA processing</keyword>
<organism evidence="7 8">
    <name type="scientific">Sporothrix curviconia</name>
    <dbReference type="NCBI Taxonomy" id="1260050"/>
    <lineage>
        <taxon>Eukaryota</taxon>
        <taxon>Fungi</taxon>
        <taxon>Dikarya</taxon>
        <taxon>Ascomycota</taxon>
        <taxon>Pezizomycotina</taxon>
        <taxon>Sordariomycetes</taxon>
        <taxon>Sordariomycetidae</taxon>
        <taxon>Ophiostomatales</taxon>
        <taxon>Ophiostomataceae</taxon>
        <taxon>Sporothrix</taxon>
    </lineage>
</organism>
<evidence type="ECO:0000256" key="5">
    <source>
        <dbReference type="ARBA" id="ARBA00023242"/>
    </source>
</evidence>
<evidence type="ECO:0000256" key="4">
    <source>
        <dbReference type="ARBA" id="ARBA00023187"/>
    </source>
</evidence>
<comment type="similarity">
    <text evidence="2">Belongs to the SMN family.</text>
</comment>
<comment type="subcellular location">
    <subcellularLocation>
        <location evidence="1">Nucleus</location>
    </subcellularLocation>
</comment>
<keyword evidence="5" id="KW-0539">Nucleus</keyword>
<dbReference type="PANTHER" id="PTHR39267">
    <property type="entry name" value="SURVIVAL MOTOR NEURON-LIKE PROTEIN 1"/>
    <property type="match status" value="1"/>
</dbReference>
<feature type="compositionally biased region" description="Low complexity" evidence="6">
    <location>
        <begin position="181"/>
        <end position="191"/>
    </location>
</feature>
<feature type="compositionally biased region" description="Basic and acidic residues" evidence="6">
    <location>
        <begin position="60"/>
        <end position="75"/>
    </location>
</feature>
<dbReference type="Proteomes" id="UP001642405">
    <property type="component" value="Unassembled WGS sequence"/>
</dbReference>
<dbReference type="InterPro" id="IPR040424">
    <property type="entry name" value="Smn1"/>
</dbReference>
<dbReference type="CDD" id="cd22851">
    <property type="entry name" value="SMN_N"/>
    <property type="match status" value="1"/>
</dbReference>
<evidence type="ECO:0000313" key="7">
    <source>
        <dbReference type="EMBL" id="CAK7209255.1"/>
    </source>
</evidence>
<evidence type="ECO:0000313" key="8">
    <source>
        <dbReference type="Proteomes" id="UP001642405"/>
    </source>
</evidence>
<dbReference type="PANTHER" id="PTHR39267:SF1">
    <property type="entry name" value="SURVIVAL MOTOR NEURON PROTEIN"/>
    <property type="match status" value="1"/>
</dbReference>
<feature type="region of interest" description="Disordered" evidence="6">
    <location>
        <begin position="40"/>
        <end position="78"/>
    </location>
</feature>
<keyword evidence="8" id="KW-1185">Reference proteome</keyword>
<feature type="compositionally biased region" description="Acidic residues" evidence="6">
    <location>
        <begin position="209"/>
        <end position="219"/>
    </location>
</feature>
<evidence type="ECO:0000256" key="3">
    <source>
        <dbReference type="ARBA" id="ARBA00022664"/>
    </source>
</evidence>
<gene>
    <name evidence="7" type="ORF">SCUCBS95973_000377</name>
</gene>
<reference evidence="7 8" key="1">
    <citation type="submission" date="2024-01" db="EMBL/GenBank/DDBJ databases">
        <authorList>
            <person name="Allen C."/>
            <person name="Tagirdzhanova G."/>
        </authorList>
    </citation>
    <scope>NUCLEOTIDE SEQUENCE [LARGE SCALE GENOMIC DNA]</scope>
</reference>
<keyword evidence="4" id="KW-0508">mRNA splicing</keyword>
<evidence type="ECO:0000256" key="2">
    <source>
        <dbReference type="ARBA" id="ARBA00005371"/>
    </source>
</evidence>
<accession>A0ABP0APT7</accession>
<feature type="region of interest" description="Disordered" evidence="6">
    <location>
        <begin position="181"/>
        <end position="219"/>
    </location>
</feature>
<comment type="caution">
    <text evidence="7">The sequence shown here is derived from an EMBL/GenBank/DDBJ whole genome shotgun (WGS) entry which is preliminary data.</text>
</comment>
<dbReference type="CDD" id="cd22852">
    <property type="entry name" value="SMN_C"/>
    <property type="match status" value="1"/>
</dbReference>
<protein>
    <recommendedName>
        <fullName evidence="9">Survival motor neuron Tudor domain-containing protein</fullName>
    </recommendedName>
</protein>
<proteinExistence type="inferred from homology"/>
<dbReference type="InterPro" id="IPR047313">
    <property type="entry name" value="SMN_C"/>
</dbReference>
<evidence type="ECO:0000256" key="6">
    <source>
        <dbReference type="SAM" id="MobiDB-lite"/>
    </source>
</evidence>
<dbReference type="Pfam" id="PF20635">
    <property type="entry name" value="SMN_YG-box"/>
    <property type="match status" value="1"/>
</dbReference>